<dbReference type="InterPro" id="IPR052047">
    <property type="entry name" value="GH94_Enzymes"/>
</dbReference>
<dbReference type="InterPro" id="IPR010383">
    <property type="entry name" value="Glyco_hydrolase_94_b-supersand"/>
</dbReference>
<proteinExistence type="predicted"/>
<dbReference type="GO" id="GO:0030246">
    <property type="term" value="F:carbohydrate binding"/>
    <property type="evidence" value="ECO:0007669"/>
    <property type="project" value="InterPro"/>
</dbReference>
<accession>A0A5B8FX81</accession>
<dbReference type="SUPFAM" id="SSF74650">
    <property type="entry name" value="Galactose mutarotase-like"/>
    <property type="match status" value="1"/>
</dbReference>
<dbReference type="GO" id="GO:0005975">
    <property type="term" value="P:carbohydrate metabolic process"/>
    <property type="evidence" value="ECO:0007669"/>
    <property type="project" value="InterPro"/>
</dbReference>
<evidence type="ECO:0000256" key="1">
    <source>
        <dbReference type="ARBA" id="ARBA00022676"/>
    </source>
</evidence>
<evidence type="ECO:0000256" key="2">
    <source>
        <dbReference type="ARBA" id="ARBA00022679"/>
    </source>
</evidence>
<evidence type="ECO:0000256" key="3">
    <source>
        <dbReference type="SAM" id="MobiDB-lite"/>
    </source>
</evidence>
<reference evidence="6 7" key="1">
    <citation type="submission" date="2019-06" db="EMBL/GenBank/DDBJ databases">
        <title>Genome sequence of Rhodobacteraceae bacterium D4M1.</title>
        <authorList>
            <person name="Cao J."/>
        </authorList>
    </citation>
    <scope>NUCLEOTIDE SEQUENCE [LARGE SCALE GENOMIC DNA]</scope>
    <source>
        <strain evidence="6 7">D4M1</strain>
    </source>
</reference>
<dbReference type="Pfam" id="PF17167">
    <property type="entry name" value="Glyco_hydro_94"/>
    <property type="match status" value="1"/>
</dbReference>
<dbReference type="GO" id="GO:0016757">
    <property type="term" value="F:glycosyltransferase activity"/>
    <property type="evidence" value="ECO:0007669"/>
    <property type="project" value="UniProtKB-KW"/>
</dbReference>
<dbReference type="CDD" id="cd11756">
    <property type="entry name" value="GH94N_ChvB_NdvB_1_like"/>
    <property type="match status" value="1"/>
</dbReference>
<feature type="domain" description="Glycosyl hydrolase 94 supersandwich" evidence="4">
    <location>
        <begin position="67"/>
        <end position="336"/>
    </location>
</feature>
<dbReference type="Pfam" id="PF06165">
    <property type="entry name" value="GH94_b-supersand"/>
    <property type="match status" value="1"/>
</dbReference>
<organism evidence="6 7">
    <name type="scientific">Paroceanicella profunda</name>
    <dbReference type="NCBI Taxonomy" id="2579971"/>
    <lineage>
        <taxon>Bacteria</taxon>
        <taxon>Pseudomonadati</taxon>
        <taxon>Pseudomonadota</taxon>
        <taxon>Alphaproteobacteria</taxon>
        <taxon>Rhodobacterales</taxon>
        <taxon>Paracoccaceae</taxon>
        <taxon>Paroceanicella</taxon>
    </lineage>
</organism>
<dbReference type="Gene3D" id="2.60.420.10">
    <property type="entry name" value="Maltose phosphorylase, domain 3"/>
    <property type="match status" value="1"/>
</dbReference>
<dbReference type="SUPFAM" id="SSF48208">
    <property type="entry name" value="Six-hairpin glycosidases"/>
    <property type="match status" value="1"/>
</dbReference>
<sequence length="852" mass="89354">MSGLSTPDPTMPGASPSLSGSAPALPVGAAGAGASQGGPSAAPAGASPSGEALEFFNGTGGFARDGREYVCCLHEGSATPAPWINVLANPGFGCQVSTTGSGYVWSGNSRDNQLTAWSNDAVADPPGEAFYILDEATGRIVSPTASVLRDAGSYTARHGFGYSRFEHHAGGLNCALLQFVPLEDPVRISRLVLHNPGATARTLSVIAYAEPVMGTSRAASAPMLYTGQDPETGALFARNPWAEGGAQRVMFSDLAGAQTSWTGNRTEILGPGGRVAEPRGLGTGLGLSGNTGAGRDPCLALLQPVVLAPGETVTLTHLLGECPDAQSAAALITRLRATDPDTLLAEVEAHWERLLGAVQVTTPDRAFDIMVNGWLLYQTLACRITARSGFYQASGAYGFRDQLQDGMALSLACPALTRAHLLRAAGRQFPEGDVQHWWLPATGRGVRSRISDDCVWLGHAVAEYVATSGDSAVLDEQVAFLEGPPVAPEEADAFFLPGVSAAQASVYEHCALGLDRALSLLGPQGLPLMGAGDWNDGMNRVGIGGRGESVWLGWLLLRTLDAFAPLADAREPARAGRWRAAADTLRDAVEECAWDGAWYRRATFDDGTWLGADGPGPCRIDSIAQSWAVLSGRADPARAAAAMVSFDAQLVRREAGLALLFTPPFDGGAPDPGYIAAYPPGLRENGGQYTHAAAWAVLAWAGLGEGDRAAELFALLNPISHARTPEQAARYRTEPYVMAADIYSEPPHTGRGGWTWYTGSAAWMQRAAVEGILGITREGDHVRVAPCLPRAWPECGVTLRVEGTAIAIRILRGSPCGSTLDARPMAAHAPLLVPLDGAQHTLTITLPPADRA</sequence>
<dbReference type="InterPro" id="IPR037018">
    <property type="entry name" value="GH65_N"/>
</dbReference>
<dbReference type="Proteomes" id="UP000305888">
    <property type="component" value="Chromosome"/>
</dbReference>
<evidence type="ECO:0000313" key="6">
    <source>
        <dbReference type="EMBL" id="QDL93516.1"/>
    </source>
</evidence>
<dbReference type="OrthoDB" id="9769991at2"/>
<dbReference type="InterPro" id="IPR033432">
    <property type="entry name" value="GH94_catalytic"/>
</dbReference>
<protein>
    <submittedName>
        <fullName evidence="6">Uncharacterized protein</fullName>
    </submittedName>
</protein>
<evidence type="ECO:0000259" key="4">
    <source>
        <dbReference type="Pfam" id="PF06165"/>
    </source>
</evidence>
<dbReference type="PANTHER" id="PTHR37469:SF2">
    <property type="entry name" value="CELLOBIONIC ACID PHOSPHORYLASE"/>
    <property type="match status" value="1"/>
</dbReference>
<dbReference type="InterPro" id="IPR037824">
    <property type="entry name" value="GH94N_2_NdvB"/>
</dbReference>
<dbReference type="AlphaFoldDB" id="A0A5B8FX81"/>
<dbReference type="InterPro" id="IPR012341">
    <property type="entry name" value="6hp_glycosidase-like_sf"/>
</dbReference>
<feature type="region of interest" description="Disordered" evidence="3">
    <location>
        <begin position="1"/>
        <end position="48"/>
    </location>
</feature>
<dbReference type="SMART" id="SM01068">
    <property type="entry name" value="CBM_X"/>
    <property type="match status" value="1"/>
</dbReference>
<dbReference type="EMBL" id="CP040818">
    <property type="protein sequence ID" value="QDL93516.1"/>
    <property type="molecule type" value="Genomic_DNA"/>
</dbReference>
<keyword evidence="2" id="KW-0808">Transferase</keyword>
<feature type="domain" description="Glycosyl hydrolase 94 catalytic" evidence="5">
    <location>
        <begin position="350"/>
        <end position="774"/>
    </location>
</feature>
<keyword evidence="1" id="KW-0328">Glycosyltransferase</keyword>
<dbReference type="KEGG" id="ppru:FDP22_00230"/>
<feature type="compositionally biased region" description="Low complexity" evidence="3">
    <location>
        <begin position="37"/>
        <end position="48"/>
    </location>
</feature>
<evidence type="ECO:0000259" key="5">
    <source>
        <dbReference type="Pfam" id="PF17167"/>
    </source>
</evidence>
<feature type="compositionally biased region" description="Low complexity" evidence="3">
    <location>
        <begin position="12"/>
        <end position="29"/>
    </location>
</feature>
<name>A0A5B8FX81_9RHOB</name>
<gene>
    <name evidence="6" type="ORF">FDP22_00230</name>
</gene>
<keyword evidence="7" id="KW-1185">Reference proteome</keyword>
<evidence type="ECO:0000313" key="7">
    <source>
        <dbReference type="Proteomes" id="UP000305888"/>
    </source>
</evidence>
<dbReference type="InterPro" id="IPR008928">
    <property type="entry name" value="6-hairpin_glycosidase_sf"/>
</dbReference>
<dbReference type="Gene3D" id="2.70.98.40">
    <property type="entry name" value="Glycoside hydrolase, family 65, N-terminal domain"/>
    <property type="match status" value="1"/>
</dbReference>
<dbReference type="Gene3D" id="1.50.10.10">
    <property type="match status" value="1"/>
</dbReference>
<dbReference type="InterPro" id="IPR011013">
    <property type="entry name" value="Gal_mutarotase_sf_dom"/>
</dbReference>
<dbReference type="PANTHER" id="PTHR37469">
    <property type="entry name" value="CELLOBIONIC ACID PHOSPHORYLASE-RELATED"/>
    <property type="match status" value="1"/>
</dbReference>